<accession>C5RZC9</accession>
<proteinExistence type="predicted"/>
<dbReference type="AlphaFoldDB" id="C5RZC9"/>
<gene>
    <name evidence="1" type="ORF">AM305_05115</name>
</gene>
<sequence length="147" mass="16821">MTQSMIDQNYRILLEGTALKLKYVAKDYIHFIVGQHIPTGNFVLAIADNDNSGLYSKEWIELSAIYQLLSTLNHSHFRSQVFDALFQNRSRNNRGFLTAILKSESLNVIEPVSGQPFEYKVVEKYTEKFAQLEITLKKLSEGEAFSP</sequence>
<dbReference type="eggNOG" id="ENOG5033CEH">
    <property type="taxonomic scope" value="Bacteria"/>
</dbReference>
<dbReference type="Proteomes" id="UP000005532">
    <property type="component" value="Unassembled WGS sequence"/>
</dbReference>
<protein>
    <submittedName>
        <fullName evidence="1">Uncharacterized protein</fullName>
    </submittedName>
</protein>
<name>C5RZC9_9PAST</name>
<organism evidence="1 2">
    <name type="scientific">Actinobacillus minor NM305</name>
    <dbReference type="NCBI Taxonomy" id="637911"/>
    <lineage>
        <taxon>Bacteria</taxon>
        <taxon>Pseudomonadati</taxon>
        <taxon>Pseudomonadota</taxon>
        <taxon>Gammaproteobacteria</taxon>
        <taxon>Pasteurellales</taxon>
        <taxon>Pasteurellaceae</taxon>
        <taxon>Actinobacillus</taxon>
    </lineage>
</organism>
<evidence type="ECO:0000313" key="1">
    <source>
        <dbReference type="EMBL" id="EER47997.1"/>
    </source>
</evidence>
<reference evidence="1 2" key="1">
    <citation type="journal article" date="2010" name="Vet. Microbiol.">
        <title>Production of haemolysins by strains of the Actinobacillus minor/porcitonsillarum complex.</title>
        <authorList>
            <person name="Arya G."/>
            <person name="Niven D.F."/>
        </authorList>
    </citation>
    <scope>NUCLEOTIDE SEQUENCE [LARGE SCALE GENOMIC DNA]</scope>
    <source>
        <strain evidence="1 2">NM305</strain>
    </source>
</reference>
<comment type="caution">
    <text evidence="1">The sequence shown here is derived from an EMBL/GenBank/DDBJ whole genome shotgun (WGS) entry which is preliminary data.</text>
</comment>
<dbReference type="RefSeq" id="WP_005822459.1">
    <property type="nucleotide sequence ID" value="NZ_ACQL01000041.1"/>
</dbReference>
<evidence type="ECO:0000313" key="2">
    <source>
        <dbReference type="Proteomes" id="UP000005532"/>
    </source>
</evidence>
<dbReference type="EMBL" id="ACQL01000041">
    <property type="protein sequence ID" value="EER47997.1"/>
    <property type="molecule type" value="Genomic_DNA"/>
</dbReference>
<dbReference type="OrthoDB" id="8759680at2"/>